<dbReference type="GO" id="GO:0007166">
    <property type="term" value="P:cell surface receptor signaling pathway"/>
    <property type="evidence" value="ECO:0007669"/>
    <property type="project" value="InterPro"/>
</dbReference>
<reference evidence="1" key="1">
    <citation type="submission" date="2023-03" db="EMBL/GenBank/DDBJ databases">
        <title>Massive genome expansion in bonnet fungi (Mycena s.s.) driven by repeated elements and novel gene families across ecological guilds.</title>
        <authorList>
            <consortium name="Lawrence Berkeley National Laboratory"/>
            <person name="Harder C.B."/>
            <person name="Miyauchi S."/>
            <person name="Viragh M."/>
            <person name="Kuo A."/>
            <person name="Thoen E."/>
            <person name="Andreopoulos B."/>
            <person name="Lu D."/>
            <person name="Skrede I."/>
            <person name="Drula E."/>
            <person name="Henrissat B."/>
            <person name="Morin E."/>
            <person name="Kohler A."/>
            <person name="Barry K."/>
            <person name="LaButti K."/>
            <person name="Morin E."/>
            <person name="Salamov A."/>
            <person name="Lipzen A."/>
            <person name="Mereny Z."/>
            <person name="Hegedus B."/>
            <person name="Baldrian P."/>
            <person name="Stursova M."/>
            <person name="Weitz H."/>
            <person name="Taylor A."/>
            <person name="Grigoriev I.V."/>
            <person name="Nagy L.G."/>
            <person name="Martin F."/>
            <person name="Kauserud H."/>
        </authorList>
    </citation>
    <scope>NUCLEOTIDE SEQUENCE</scope>
    <source>
        <strain evidence="1">CBHHK182m</strain>
    </source>
</reference>
<dbReference type="CDD" id="cd21037">
    <property type="entry name" value="MLKL_NTD"/>
    <property type="match status" value="1"/>
</dbReference>
<dbReference type="InterPro" id="IPR059179">
    <property type="entry name" value="MLKL-like_MCAfunc"/>
</dbReference>
<dbReference type="Proteomes" id="UP001215598">
    <property type="component" value="Unassembled WGS sequence"/>
</dbReference>
<sequence>MAYIDRRALTSTTAFNSSACSPHQLHASIVVQTMTRANTLQTLCKTTPEKALYLCLTDRLVEICTLVTSGSRMATAALVFFAVKKTESLVENGVDAQLPPKVLEGLEKFESILVAIRTHIESIPEQSTKARKLRLSALAFRLKTEHLQGKLSRVHKSLMKISAKPQSYASRNERILETVSFTTRVAAAIVEIPVLNLVKPVVEMTALICDTAKVVKSNREAAIDLAEHAQNVTNSVVARATAGDENSLEVLCGALDKIQKFLDTWKDRRGGVASLVLAAKDKDQFAGLHLALDRALEVFTSSQTIKTADLVRTSTADLAVVRATVTSVEDDVKHVIVKIFVDGNSQDSVGISIDSPDLRNNLI</sequence>
<proteinExistence type="predicted"/>
<evidence type="ECO:0000313" key="2">
    <source>
        <dbReference type="Proteomes" id="UP001215598"/>
    </source>
</evidence>
<keyword evidence="2" id="KW-1185">Reference proteome</keyword>
<protein>
    <submittedName>
        <fullName evidence="1">Uncharacterized protein</fullName>
    </submittedName>
</protein>
<dbReference type="Gene3D" id="1.20.930.20">
    <property type="entry name" value="Adaptor protein Cbl, N-terminal domain"/>
    <property type="match status" value="1"/>
</dbReference>
<organism evidence="1 2">
    <name type="scientific">Mycena metata</name>
    <dbReference type="NCBI Taxonomy" id="1033252"/>
    <lineage>
        <taxon>Eukaryota</taxon>
        <taxon>Fungi</taxon>
        <taxon>Dikarya</taxon>
        <taxon>Basidiomycota</taxon>
        <taxon>Agaricomycotina</taxon>
        <taxon>Agaricomycetes</taxon>
        <taxon>Agaricomycetidae</taxon>
        <taxon>Agaricales</taxon>
        <taxon>Marasmiineae</taxon>
        <taxon>Mycenaceae</taxon>
        <taxon>Mycena</taxon>
    </lineage>
</organism>
<evidence type="ECO:0000313" key="1">
    <source>
        <dbReference type="EMBL" id="KAJ7778992.1"/>
    </source>
</evidence>
<dbReference type="EMBL" id="JARKIB010000006">
    <property type="protein sequence ID" value="KAJ7778992.1"/>
    <property type="molecule type" value="Genomic_DNA"/>
</dbReference>
<name>A0AAD7K5S1_9AGAR</name>
<dbReference type="InterPro" id="IPR036537">
    <property type="entry name" value="Adaptor_Cbl_N_dom_sf"/>
</dbReference>
<comment type="caution">
    <text evidence="1">The sequence shown here is derived from an EMBL/GenBank/DDBJ whole genome shotgun (WGS) entry which is preliminary data.</text>
</comment>
<accession>A0AAD7K5S1</accession>
<dbReference type="AlphaFoldDB" id="A0AAD7K5S1"/>
<gene>
    <name evidence="1" type="ORF">B0H16DRAFT_1500754</name>
</gene>